<dbReference type="RefSeq" id="WP_027448315.1">
    <property type="nucleotide sequence ID" value="NZ_AVPF01000019.1"/>
</dbReference>
<dbReference type="STRING" id="1385511.GCA_000425225_01068"/>
<protein>
    <recommendedName>
        <fullName evidence="5">Swarming motility protein SwrB</fullName>
    </recommendedName>
</protein>
<comment type="caution">
    <text evidence="3">The sequence shown here is derived from an EMBL/GenBank/DDBJ whole genome shotgun (WGS) entry which is preliminary data.</text>
</comment>
<proteinExistence type="predicted"/>
<name>A0A0A5GBY0_9BACI</name>
<gene>
    <name evidence="3" type="ORF">N783_08250</name>
</gene>
<sequence>MITFLLVISFLLHFIMLIAIVILSIRVSKTKELELKQEKVARQVEETFTAYLLEIKEENERLMNILEQNGQTDVAEKNSTGSDVTPPEPQRESRDQEPPGPIVKKEASEAPNVTSNQNKESQSSYDIPLEYDKEESYQPSVQSSVFQLYDQGYNTEQIAKRLDCGKTEVELMLKIHPKMKQ</sequence>
<feature type="transmembrane region" description="Helical" evidence="2">
    <location>
        <begin position="6"/>
        <end position="27"/>
    </location>
</feature>
<feature type="compositionally biased region" description="Polar residues" evidence="1">
    <location>
        <begin position="69"/>
        <end position="83"/>
    </location>
</feature>
<keyword evidence="2" id="KW-0472">Membrane</keyword>
<evidence type="ECO:0000256" key="2">
    <source>
        <dbReference type="SAM" id="Phobius"/>
    </source>
</evidence>
<keyword evidence="4" id="KW-1185">Reference proteome</keyword>
<keyword evidence="2" id="KW-0812">Transmembrane</keyword>
<feature type="compositionally biased region" description="Basic and acidic residues" evidence="1">
    <location>
        <begin position="89"/>
        <end position="108"/>
    </location>
</feature>
<evidence type="ECO:0000313" key="4">
    <source>
        <dbReference type="Proteomes" id="UP000030403"/>
    </source>
</evidence>
<dbReference type="eggNOG" id="ENOG5032ZAF">
    <property type="taxonomic scope" value="Bacteria"/>
</dbReference>
<evidence type="ECO:0008006" key="5">
    <source>
        <dbReference type="Google" id="ProtNLM"/>
    </source>
</evidence>
<dbReference type="Proteomes" id="UP000030403">
    <property type="component" value="Unassembled WGS sequence"/>
</dbReference>
<organism evidence="3 4">
    <name type="scientific">Pontibacillus marinus BH030004 = DSM 16465</name>
    <dbReference type="NCBI Taxonomy" id="1385511"/>
    <lineage>
        <taxon>Bacteria</taxon>
        <taxon>Bacillati</taxon>
        <taxon>Bacillota</taxon>
        <taxon>Bacilli</taxon>
        <taxon>Bacillales</taxon>
        <taxon>Bacillaceae</taxon>
        <taxon>Pontibacillus</taxon>
    </lineage>
</organism>
<dbReference type="AlphaFoldDB" id="A0A0A5GBY0"/>
<feature type="region of interest" description="Disordered" evidence="1">
    <location>
        <begin position="69"/>
        <end position="138"/>
    </location>
</feature>
<keyword evidence="2" id="KW-1133">Transmembrane helix</keyword>
<evidence type="ECO:0000313" key="3">
    <source>
        <dbReference type="EMBL" id="KGX88610.1"/>
    </source>
</evidence>
<accession>A0A0A5GBY0</accession>
<feature type="compositionally biased region" description="Polar residues" evidence="1">
    <location>
        <begin position="111"/>
        <end position="125"/>
    </location>
</feature>
<evidence type="ECO:0000256" key="1">
    <source>
        <dbReference type="SAM" id="MobiDB-lite"/>
    </source>
</evidence>
<dbReference type="OrthoDB" id="1708317at2"/>
<reference evidence="3 4" key="1">
    <citation type="submission" date="2013-08" db="EMBL/GenBank/DDBJ databases">
        <authorList>
            <person name="Huang J."/>
            <person name="Wang G."/>
        </authorList>
    </citation>
    <scope>NUCLEOTIDE SEQUENCE [LARGE SCALE GENOMIC DNA]</scope>
    <source>
        <strain evidence="3 4">BH030004</strain>
    </source>
</reference>
<dbReference type="EMBL" id="AVPF01000019">
    <property type="protein sequence ID" value="KGX88610.1"/>
    <property type="molecule type" value="Genomic_DNA"/>
</dbReference>